<dbReference type="RefSeq" id="WP_015901081.1">
    <property type="nucleotide sequence ID" value="NC_012121.1"/>
</dbReference>
<dbReference type="AlphaFoldDB" id="B9DLR0"/>
<feature type="transmembrane region" description="Helical" evidence="2">
    <location>
        <begin position="108"/>
        <end position="127"/>
    </location>
</feature>
<name>B9DLR0_STACT</name>
<dbReference type="Pfam" id="PF05656">
    <property type="entry name" value="DUF805"/>
    <property type="match status" value="1"/>
</dbReference>
<evidence type="ECO:0000256" key="1">
    <source>
        <dbReference type="SAM" id="MobiDB-lite"/>
    </source>
</evidence>
<feature type="region of interest" description="Disordered" evidence="1">
    <location>
        <begin position="177"/>
        <end position="205"/>
    </location>
</feature>
<dbReference type="eggNOG" id="COG3152">
    <property type="taxonomic scope" value="Bacteria"/>
</dbReference>
<evidence type="ECO:0000313" key="3">
    <source>
        <dbReference type="EMBL" id="CAL28745.1"/>
    </source>
</evidence>
<keyword evidence="2" id="KW-0472">Membrane</keyword>
<keyword evidence="4" id="KW-1185">Reference proteome</keyword>
<dbReference type="BioCyc" id="SCAR396513:SCA_RS09340-MONOMER"/>
<protein>
    <recommendedName>
        <fullName evidence="5">DUF805 domain-containing protein</fullName>
    </recommendedName>
</protein>
<feature type="transmembrane region" description="Helical" evidence="2">
    <location>
        <begin position="30"/>
        <end position="56"/>
    </location>
</feature>
<sequence length="205" mass="23276">MEERVSFGEAFILFWKNYINFTGRARRAEYWWCVLWAAFLFLPLLGLGFITIAAMYVTLLNGLIFDTYLTLIVVFICMIIFGFIGLVLFVPFLSLIVRRFHDTGRKMVVPIIYISLSLGYNIIQPIVTSDANDSNSVLWIFALLYILVNSGLSIYVLIVTLLPSQLADNKYGRGPAGKKFEQGHTPTSHKSYSDSTSGSHHTHYE</sequence>
<organism evidence="3 4">
    <name type="scientific">Staphylococcus carnosus (strain TM300)</name>
    <dbReference type="NCBI Taxonomy" id="396513"/>
    <lineage>
        <taxon>Bacteria</taxon>
        <taxon>Bacillati</taxon>
        <taxon>Bacillota</taxon>
        <taxon>Bacilli</taxon>
        <taxon>Bacillales</taxon>
        <taxon>Staphylococcaceae</taxon>
        <taxon>Staphylococcus</taxon>
    </lineage>
</organism>
<feature type="compositionally biased region" description="Polar residues" evidence="1">
    <location>
        <begin position="184"/>
        <end position="199"/>
    </location>
</feature>
<dbReference type="GeneID" id="93794296"/>
<evidence type="ECO:0000313" key="4">
    <source>
        <dbReference type="Proteomes" id="UP000000444"/>
    </source>
</evidence>
<dbReference type="KEGG" id="sca:SCA_1840"/>
<dbReference type="Proteomes" id="UP000000444">
    <property type="component" value="Chromosome"/>
</dbReference>
<reference evidence="3 4" key="1">
    <citation type="journal article" date="2009" name="Appl. Environ. Microbiol.">
        <title>Genome analysis of the meat starter culture bacterium Staphylococcus carnosus TM300.</title>
        <authorList>
            <person name="Rosenstein R."/>
            <person name="Nerz C."/>
            <person name="Biswas L."/>
            <person name="Resch A."/>
            <person name="Raddatz G."/>
            <person name="Schuster S.C."/>
            <person name="Goetz F."/>
        </authorList>
    </citation>
    <scope>NUCLEOTIDE SEQUENCE [LARGE SCALE GENOMIC DNA]</scope>
    <source>
        <strain evidence="3 4">TM300</strain>
    </source>
</reference>
<dbReference type="HOGENOM" id="CLU_093674_0_0_9"/>
<dbReference type="PANTHER" id="PTHR34980:SF2">
    <property type="entry name" value="INNER MEMBRANE PROTEIN YHAH-RELATED"/>
    <property type="match status" value="1"/>
</dbReference>
<evidence type="ECO:0000256" key="2">
    <source>
        <dbReference type="SAM" id="Phobius"/>
    </source>
</evidence>
<dbReference type="PANTHER" id="PTHR34980">
    <property type="entry name" value="INNER MEMBRANE PROTEIN-RELATED-RELATED"/>
    <property type="match status" value="1"/>
</dbReference>
<feature type="transmembrane region" description="Helical" evidence="2">
    <location>
        <begin position="139"/>
        <end position="162"/>
    </location>
</feature>
<feature type="transmembrane region" description="Helical" evidence="2">
    <location>
        <begin position="68"/>
        <end position="96"/>
    </location>
</feature>
<dbReference type="GO" id="GO:0005886">
    <property type="term" value="C:plasma membrane"/>
    <property type="evidence" value="ECO:0007669"/>
    <property type="project" value="TreeGrafter"/>
</dbReference>
<gene>
    <name evidence="3" type="ordered locus">Sca_1840</name>
</gene>
<dbReference type="InterPro" id="IPR008523">
    <property type="entry name" value="DUF805"/>
</dbReference>
<evidence type="ECO:0008006" key="5">
    <source>
        <dbReference type="Google" id="ProtNLM"/>
    </source>
</evidence>
<accession>B9DLR0</accession>
<dbReference type="EMBL" id="AM295250">
    <property type="protein sequence ID" value="CAL28745.1"/>
    <property type="molecule type" value="Genomic_DNA"/>
</dbReference>
<dbReference type="OrthoDB" id="9812349at2"/>
<proteinExistence type="predicted"/>
<keyword evidence="2" id="KW-1133">Transmembrane helix</keyword>
<keyword evidence="2" id="KW-0812">Transmembrane</keyword>